<feature type="transmembrane region" description="Helical" evidence="2">
    <location>
        <begin position="67"/>
        <end position="89"/>
    </location>
</feature>
<keyword evidence="2" id="KW-0472">Membrane</keyword>
<evidence type="ECO:0008006" key="5">
    <source>
        <dbReference type="Google" id="ProtNLM"/>
    </source>
</evidence>
<keyword evidence="2" id="KW-1133">Transmembrane helix</keyword>
<accession>A0A256IIK8</accession>
<evidence type="ECO:0000313" key="4">
    <source>
        <dbReference type="Proteomes" id="UP000216308"/>
    </source>
</evidence>
<evidence type="ECO:0000313" key="3">
    <source>
        <dbReference type="EMBL" id="OYR56370.1"/>
    </source>
</evidence>
<organism evidence="3 4">
    <name type="scientific">Halorubrum halodurans</name>
    <dbReference type="NCBI Taxonomy" id="1383851"/>
    <lineage>
        <taxon>Archaea</taxon>
        <taxon>Methanobacteriati</taxon>
        <taxon>Methanobacteriota</taxon>
        <taxon>Stenosarchaea group</taxon>
        <taxon>Halobacteria</taxon>
        <taxon>Halobacteriales</taxon>
        <taxon>Haloferacaceae</taxon>
        <taxon>Halorubrum</taxon>
    </lineage>
</organism>
<gene>
    <name evidence="3" type="ORF">DJ70_09240</name>
</gene>
<dbReference type="OrthoDB" id="242095at2157"/>
<feature type="compositionally biased region" description="Acidic residues" evidence="1">
    <location>
        <begin position="11"/>
        <end position="33"/>
    </location>
</feature>
<sequence>MQPSKQRDADESGTEPDGDPLEDLDDLLDDDLAGEGSGVAGDSGGDEVTAASGPGGSGRVGIDGRWFSLKTFAAAVVAVAVGTVLVGLIPLVGGTIGGVAGVLLGTFLVGLALPSSNYVETGLAGAIVGAGTAVSSVLGVGFLPIGIDYLGQWGLPLLAVGGGVGLLCGVVGHYFGRDLRAGVTGELPE</sequence>
<feature type="transmembrane region" description="Helical" evidence="2">
    <location>
        <begin position="95"/>
        <end position="113"/>
    </location>
</feature>
<dbReference type="EMBL" id="NHPJ01000091">
    <property type="protein sequence ID" value="OYR56370.1"/>
    <property type="molecule type" value="Genomic_DNA"/>
</dbReference>
<evidence type="ECO:0000256" key="1">
    <source>
        <dbReference type="SAM" id="MobiDB-lite"/>
    </source>
</evidence>
<comment type="caution">
    <text evidence="3">The sequence shown here is derived from an EMBL/GenBank/DDBJ whole genome shotgun (WGS) entry which is preliminary data.</text>
</comment>
<feature type="transmembrane region" description="Helical" evidence="2">
    <location>
        <begin position="153"/>
        <end position="175"/>
    </location>
</feature>
<protein>
    <recommendedName>
        <fullName evidence="5">DUF456 domain-containing protein</fullName>
    </recommendedName>
</protein>
<proteinExistence type="predicted"/>
<keyword evidence="4" id="KW-1185">Reference proteome</keyword>
<feature type="region of interest" description="Disordered" evidence="1">
    <location>
        <begin position="1"/>
        <end position="56"/>
    </location>
</feature>
<reference evidence="3 4" key="1">
    <citation type="journal article" date="2014" name="Front. Microbiol.">
        <title>Population and genomic analysis of the genus Halorubrum.</title>
        <authorList>
            <person name="Fullmer M.S."/>
            <person name="Soucy S.M."/>
            <person name="Swithers K.S."/>
            <person name="Makkay A.M."/>
            <person name="Wheeler R."/>
            <person name="Ventosa A."/>
            <person name="Gogarten J.P."/>
            <person name="Papke R.T."/>
        </authorList>
    </citation>
    <scope>NUCLEOTIDE SEQUENCE [LARGE SCALE GENOMIC DNA]</scope>
    <source>
        <strain evidence="3 4">Cb34</strain>
    </source>
</reference>
<dbReference type="AlphaFoldDB" id="A0A256IIK8"/>
<dbReference type="Proteomes" id="UP000216308">
    <property type="component" value="Unassembled WGS sequence"/>
</dbReference>
<feature type="transmembrane region" description="Helical" evidence="2">
    <location>
        <begin position="125"/>
        <end position="147"/>
    </location>
</feature>
<feature type="compositionally biased region" description="Basic and acidic residues" evidence="1">
    <location>
        <begin position="1"/>
        <end position="10"/>
    </location>
</feature>
<keyword evidence="2" id="KW-0812">Transmembrane</keyword>
<evidence type="ECO:0000256" key="2">
    <source>
        <dbReference type="SAM" id="Phobius"/>
    </source>
</evidence>
<dbReference type="RefSeq" id="WP_094532224.1">
    <property type="nucleotide sequence ID" value="NZ_NHPJ01000091.1"/>
</dbReference>
<name>A0A256IIK8_9EURY</name>